<dbReference type="OMA" id="FCIDGKY"/>
<dbReference type="RefSeq" id="XP_012198180.1">
    <property type="nucleotide sequence ID" value="XM_012342790.1"/>
</dbReference>
<feature type="repeat" description="RCC1" evidence="2">
    <location>
        <begin position="330"/>
        <end position="381"/>
    </location>
</feature>
<dbReference type="AlphaFoldDB" id="A0A067CWS2"/>
<evidence type="ECO:0000259" key="3">
    <source>
        <dbReference type="PROSITE" id="PS50097"/>
    </source>
</evidence>
<feature type="non-terminal residue" evidence="4">
    <location>
        <position position="1"/>
    </location>
</feature>
<feature type="repeat" description="RCC1" evidence="2">
    <location>
        <begin position="173"/>
        <end position="224"/>
    </location>
</feature>
<evidence type="ECO:0000313" key="4">
    <source>
        <dbReference type="EMBL" id="KDO30996.1"/>
    </source>
</evidence>
<dbReference type="PROSITE" id="PS50097">
    <property type="entry name" value="BTB"/>
    <property type="match status" value="1"/>
</dbReference>
<dbReference type="Proteomes" id="UP000030745">
    <property type="component" value="Unassembled WGS sequence"/>
</dbReference>
<feature type="repeat" description="RCC1" evidence="2">
    <location>
        <begin position="15"/>
        <end position="66"/>
    </location>
</feature>
<dbReference type="EMBL" id="KK583199">
    <property type="protein sequence ID" value="KDO30996.1"/>
    <property type="molecule type" value="Genomic_DNA"/>
</dbReference>
<dbReference type="Gene3D" id="3.30.710.10">
    <property type="entry name" value="Potassium Channel Kv1.1, Chain A"/>
    <property type="match status" value="1"/>
</dbReference>
<dbReference type="SUPFAM" id="SSF54695">
    <property type="entry name" value="POZ domain"/>
    <property type="match status" value="1"/>
</dbReference>
<dbReference type="PROSITE" id="PS00626">
    <property type="entry name" value="RCC1_2"/>
    <property type="match status" value="2"/>
</dbReference>
<dbReference type="InterPro" id="IPR000210">
    <property type="entry name" value="BTB/POZ_dom"/>
</dbReference>
<dbReference type="CDD" id="cd14733">
    <property type="entry name" value="BACK"/>
    <property type="match status" value="1"/>
</dbReference>
<evidence type="ECO:0000313" key="5">
    <source>
        <dbReference type="Proteomes" id="UP000030745"/>
    </source>
</evidence>
<dbReference type="PROSITE" id="PS50012">
    <property type="entry name" value="RCC1_3"/>
    <property type="match status" value="7"/>
</dbReference>
<feature type="repeat" description="RCC1" evidence="2">
    <location>
        <begin position="225"/>
        <end position="277"/>
    </location>
</feature>
<proteinExistence type="predicted"/>
<dbReference type="GeneID" id="24126650"/>
<feature type="repeat" description="RCC1" evidence="2">
    <location>
        <begin position="67"/>
        <end position="120"/>
    </location>
</feature>
<dbReference type="InterPro" id="IPR011333">
    <property type="entry name" value="SKP1/BTB/POZ_sf"/>
</dbReference>
<dbReference type="PANTHER" id="PTHR22872">
    <property type="entry name" value="BTK-BINDING PROTEIN-RELATED"/>
    <property type="match status" value="1"/>
</dbReference>
<dbReference type="SUPFAM" id="SSF50985">
    <property type="entry name" value="RCC1/BLIP-II"/>
    <property type="match status" value="2"/>
</dbReference>
<dbReference type="InterPro" id="IPR000408">
    <property type="entry name" value="Reg_chr_condens"/>
</dbReference>
<reference evidence="4 5" key="1">
    <citation type="journal article" date="2013" name="PLoS Genet.">
        <title>Distinctive expansion of potential virulence genes in the genome of the oomycete fish pathogen Saprolegnia parasitica.</title>
        <authorList>
            <person name="Jiang R.H."/>
            <person name="de Bruijn I."/>
            <person name="Haas B.J."/>
            <person name="Belmonte R."/>
            <person name="Lobach L."/>
            <person name="Christie J."/>
            <person name="van den Ackerveken G."/>
            <person name="Bottin A."/>
            <person name="Bulone V."/>
            <person name="Diaz-Moreno S.M."/>
            <person name="Dumas B."/>
            <person name="Fan L."/>
            <person name="Gaulin E."/>
            <person name="Govers F."/>
            <person name="Grenville-Briggs L.J."/>
            <person name="Horner N.R."/>
            <person name="Levin J.Z."/>
            <person name="Mammella M."/>
            <person name="Meijer H.J."/>
            <person name="Morris P."/>
            <person name="Nusbaum C."/>
            <person name="Oome S."/>
            <person name="Phillips A.J."/>
            <person name="van Rooyen D."/>
            <person name="Rzeszutek E."/>
            <person name="Saraiva M."/>
            <person name="Secombes C.J."/>
            <person name="Seidl M.F."/>
            <person name="Snel B."/>
            <person name="Stassen J.H."/>
            <person name="Sykes S."/>
            <person name="Tripathy S."/>
            <person name="van den Berg H."/>
            <person name="Vega-Arreguin J.C."/>
            <person name="Wawra S."/>
            <person name="Young S.K."/>
            <person name="Zeng Q."/>
            <person name="Dieguez-Uribeondo J."/>
            <person name="Russ C."/>
            <person name="Tyler B.M."/>
            <person name="van West P."/>
        </authorList>
    </citation>
    <scope>NUCLEOTIDE SEQUENCE [LARGE SCALE GENOMIC DNA]</scope>
    <source>
        <strain evidence="4 5">CBS 223.65</strain>
    </source>
</reference>
<dbReference type="InterPro" id="IPR058923">
    <property type="entry name" value="RCC1-like_dom"/>
</dbReference>
<gene>
    <name evidence="4" type="ORF">SPRG_04184</name>
</gene>
<feature type="repeat" description="RCC1" evidence="2">
    <location>
        <begin position="121"/>
        <end position="172"/>
    </location>
</feature>
<organism evidence="4 5">
    <name type="scientific">Saprolegnia parasitica (strain CBS 223.65)</name>
    <dbReference type="NCBI Taxonomy" id="695850"/>
    <lineage>
        <taxon>Eukaryota</taxon>
        <taxon>Sar</taxon>
        <taxon>Stramenopiles</taxon>
        <taxon>Oomycota</taxon>
        <taxon>Saprolegniomycetes</taxon>
        <taxon>Saprolegniales</taxon>
        <taxon>Saprolegniaceae</taxon>
        <taxon>Saprolegnia</taxon>
    </lineage>
</organism>
<keyword evidence="1" id="KW-0677">Repeat</keyword>
<dbReference type="OrthoDB" id="8068875at2759"/>
<dbReference type="InterPro" id="IPR009091">
    <property type="entry name" value="RCC1/BLIP-II"/>
</dbReference>
<dbReference type="PRINTS" id="PR00633">
    <property type="entry name" value="RCCNDNSATION"/>
</dbReference>
<feature type="repeat" description="RCC1" evidence="2">
    <location>
        <begin position="278"/>
        <end position="329"/>
    </location>
</feature>
<dbReference type="Gene3D" id="2.130.10.30">
    <property type="entry name" value="Regulator of chromosome condensation 1/beta-lactamase-inhibitor protein II"/>
    <property type="match status" value="3"/>
</dbReference>
<dbReference type="VEuPathDB" id="FungiDB:SPRG_04184"/>
<accession>A0A067CWS2</accession>
<name>A0A067CWS2_SAPPC</name>
<evidence type="ECO:0000256" key="2">
    <source>
        <dbReference type="PROSITE-ProRule" id="PRU00235"/>
    </source>
</evidence>
<dbReference type="STRING" id="695850.A0A067CWS2"/>
<keyword evidence="5" id="KW-1185">Reference proteome</keyword>
<feature type="domain" description="BTB" evidence="3">
    <location>
        <begin position="408"/>
        <end position="475"/>
    </location>
</feature>
<dbReference type="Pfam" id="PF00651">
    <property type="entry name" value="BTB"/>
    <property type="match status" value="1"/>
</dbReference>
<protein>
    <recommendedName>
        <fullName evidence="3">BTB domain-containing protein</fullName>
    </recommendedName>
</protein>
<sequence length="578" mass="62722">MEEAARMGGADEEEVAVFTFGQNSYGELGHGDTTTRFVPTKLEFAVGKNIVDVACGNENTVLLCSNGDVYACGYNDSGQCGVGTAQRITSFKALMALCEKQVVKLSAGNGCEHVVAVTESGDVYTFGYNARGQLGHGNTQPVAVPTLVDGLVGKSVLKVSCSYFHTIAVTDDNGMYAFGRNDFGQLGIPDALDKQVPTPIPFFSRQKVLSVACGQYHSVVALAGGGVYAFGKNDFGQLGIEAPGVKASPVRISAPLDTDVVVHVACGYYHTMALTQAGKLYAFGRNDFGQLGLGHKQNMYRPTLVATLSEFTIIDVACGCYHTLALRDNGVVYPFGRNNHGQLGTDNNVDTALPTYIEALRDVRVRKIAAGFYHTVCVTGPIQRALAPVVRNSLGRNLHALLNNPSRSDVTFLVDDLPAYAHRCILMVRCEPLDAMLNGSMRESTATEIVIPHTRHPVFVAMLEYIYTDTVVALEYPAALDIEFVLELMALADQFLLDNLKLKCEWAIQKSIDPSNITKLLETAYFQQAQYLKKCCIDFVLANFGLVIADPRFVELPPDVMQEILIAASRRGVIIKPM</sequence>
<dbReference type="InterPro" id="IPR051625">
    <property type="entry name" value="Signaling_Regulatory_Domain"/>
</dbReference>
<dbReference type="Pfam" id="PF25390">
    <property type="entry name" value="WD40_RLD"/>
    <property type="match status" value="1"/>
</dbReference>
<dbReference type="SMART" id="SM00225">
    <property type="entry name" value="BTB"/>
    <property type="match status" value="1"/>
</dbReference>
<evidence type="ECO:0000256" key="1">
    <source>
        <dbReference type="ARBA" id="ARBA00022737"/>
    </source>
</evidence>
<dbReference type="KEGG" id="spar:SPRG_04184"/>